<dbReference type="SUPFAM" id="SSF81995">
    <property type="entry name" value="beta-sandwich domain of Sec23/24"/>
    <property type="match status" value="1"/>
</dbReference>
<evidence type="ECO:0000313" key="4">
    <source>
        <dbReference type="Proteomes" id="UP000275749"/>
    </source>
</evidence>
<keyword evidence="2" id="KW-0472">Membrane</keyword>
<feature type="compositionally biased region" description="Low complexity" evidence="1">
    <location>
        <begin position="21"/>
        <end position="50"/>
    </location>
</feature>
<keyword evidence="2" id="KW-1133">Transmembrane helix</keyword>
<proteinExistence type="predicted"/>
<reference evidence="3 4" key="1">
    <citation type="submission" date="2018-11" db="EMBL/GenBank/DDBJ databases">
        <title>Sequencing the genomes of 1000 actinobacteria strains.</title>
        <authorList>
            <person name="Klenk H.-P."/>
        </authorList>
    </citation>
    <scope>NUCLEOTIDE SEQUENCE [LARGE SCALE GENOMIC DNA]</scope>
    <source>
        <strain evidence="3 4">DSM 10546</strain>
    </source>
</reference>
<dbReference type="EMBL" id="RKHG01000001">
    <property type="protein sequence ID" value="ROR55053.1"/>
    <property type="molecule type" value="Genomic_DNA"/>
</dbReference>
<feature type="compositionally biased region" description="Polar residues" evidence="1">
    <location>
        <begin position="1"/>
        <end position="20"/>
    </location>
</feature>
<dbReference type="AlphaFoldDB" id="A0A3N1ZW18"/>
<dbReference type="RefSeq" id="WP_123575967.1">
    <property type="nucleotide sequence ID" value="NZ_RKHG01000001.1"/>
</dbReference>
<evidence type="ECO:0000313" key="3">
    <source>
        <dbReference type="EMBL" id="ROR55053.1"/>
    </source>
</evidence>
<dbReference type="Proteomes" id="UP000275749">
    <property type="component" value="Unassembled WGS sequence"/>
</dbReference>
<organism evidence="3 4">
    <name type="scientific">Luteococcus japonicus</name>
    <dbReference type="NCBI Taxonomy" id="33984"/>
    <lineage>
        <taxon>Bacteria</taxon>
        <taxon>Bacillati</taxon>
        <taxon>Actinomycetota</taxon>
        <taxon>Actinomycetes</taxon>
        <taxon>Propionibacteriales</taxon>
        <taxon>Propionibacteriaceae</taxon>
        <taxon>Luteococcus</taxon>
    </lineage>
</organism>
<feature type="transmembrane region" description="Helical" evidence="2">
    <location>
        <begin position="81"/>
        <end position="99"/>
    </location>
</feature>
<dbReference type="Pfam" id="PF12869">
    <property type="entry name" value="tRNA_anti-like"/>
    <property type="match status" value="1"/>
</dbReference>
<sequence>MTTPPNQPSGFNPPSKPNNVPQQGFQQQGDQYPGQPQPGQQQYAFGQPAAPGMPPMDPKAQAKAAKAYAKATRPWFQKKRFWALGLLLLLIIGSALGGGSDTPAKPKEGTVAAAPKNKAEAKAPAEQQKEAEVAAPAETVLVVTADKLIQDLEKNALKANSTYKDKLVTVTGRVRNIDAQGDYFTVRGTDEYTLTNIQIFINEEQKALVSEFSEGQTVTATGRVSDVGEFLGYSIKADTIK</sequence>
<gene>
    <name evidence="3" type="ORF">EDD41_2304</name>
</gene>
<feature type="compositionally biased region" description="Basic and acidic residues" evidence="1">
    <location>
        <begin position="117"/>
        <end position="131"/>
    </location>
</feature>
<feature type="region of interest" description="Disordered" evidence="1">
    <location>
        <begin position="99"/>
        <end position="131"/>
    </location>
</feature>
<dbReference type="InterPro" id="IPR024422">
    <property type="entry name" value="Protein_unknown_function_OB"/>
</dbReference>
<evidence type="ECO:0000256" key="1">
    <source>
        <dbReference type="SAM" id="MobiDB-lite"/>
    </source>
</evidence>
<name>A0A3N1ZW18_9ACTN</name>
<feature type="region of interest" description="Disordered" evidence="1">
    <location>
        <begin position="1"/>
        <end position="65"/>
    </location>
</feature>
<evidence type="ECO:0000256" key="2">
    <source>
        <dbReference type="SAM" id="Phobius"/>
    </source>
</evidence>
<protein>
    <submittedName>
        <fullName evidence="3">Putative nucleic acid binding protein</fullName>
    </submittedName>
</protein>
<keyword evidence="2" id="KW-0812">Transmembrane</keyword>
<accession>A0A3N1ZW18</accession>
<comment type="caution">
    <text evidence="3">The sequence shown here is derived from an EMBL/GenBank/DDBJ whole genome shotgun (WGS) entry which is preliminary data.</text>
</comment>